<evidence type="ECO:0000256" key="1">
    <source>
        <dbReference type="ARBA" id="ARBA00001917"/>
    </source>
</evidence>
<gene>
    <name evidence="4" type="ORF">AAK873_12455</name>
</gene>
<dbReference type="EMBL" id="JBCLPP010000046">
    <property type="protein sequence ID" value="MEY8246421.1"/>
    <property type="molecule type" value="Genomic_DNA"/>
</dbReference>
<reference evidence="4 5" key="1">
    <citation type="submission" date="2024-03" db="EMBL/GenBank/DDBJ databases">
        <title>Mouse gut bacterial collection (mGBC) of GemPharmatech.</title>
        <authorList>
            <person name="He Y."/>
            <person name="Dong L."/>
            <person name="Wu D."/>
            <person name="Gao X."/>
            <person name="Lin Z."/>
        </authorList>
    </citation>
    <scope>NUCLEOTIDE SEQUENCE [LARGE SCALE GENOMIC DNA]</scope>
    <source>
        <strain evidence="4 5">54-13</strain>
    </source>
</reference>
<dbReference type="Pfam" id="PF12682">
    <property type="entry name" value="Flavodoxin_4"/>
    <property type="match status" value="1"/>
</dbReference>
<name>A0ABV4D021_9BACT</name>
<evidence type="ECO:0000259" key="3">
    <source>
        <dbReference type="Pfam" id="PF12682"/>
    </source>
</evidence>
<dbReference type="InterPro" id="IPR001226">
    <property type="entry name" value="Flavodoxin_CS"/>
</dbReference>
<dbReference type="Proteomes" id="UP001565200">
    <property type="component" value="Unassembled WGS sequence"/>
</dbReference>
<dbReference type="InterPro" id="IPR029039">
    <property type="entry name" value="Flavoprotein-like_sf"/>
</dbReference>
<keyword evidence="5" id="KW-1185">Reference proteome</keyword>
<evidence type="ECO:0000313" key="4">
    <source>
        <dbReference type="EMBL" id="MEY8246421.1"/>
    </source>
</evidence>
<dbReference type="InterPro" id="IPR008254">
    <property type="entry name" value="Flavodoxin/NO_synth"/>
</dbReference>
<dbReference type="SUPFAM" id="SSF52218">
    <property type="entry name" value="Flavoproteins"/>
    <property type="match status" value="1"/>
</dbReference>
<proteinExistence type="predicted"/>
<dbReference type="PROSITE" id="PS00201">
    <property type="entry name" value="FLAVODOXIN"/>
    <property type="match status" value="1"/>
</dbReference>
<comment type="cofactor">
    <cofactor evidence="1">
        <name>FMN</name>
        <dbReference type="ChEBI" id="CHEBI:58210"/>
    </cofactor>
</comment>
<comment type="caution">
    <text evidence="4">The sequence shown here is derived from an EMBL/GenBank/DDBJ whole genome shotgun (WGS) entry which is preliminary data.</text>
</comment>
<evidence type="ECO:0000313" key="5">
    <source>
        <dbReference type="Proteomes" id="UP001565200"/>
    </source>
</evidence>
<feature type="domain" description="Flavodoxin-like" evidence="3">
    <location>
        <begin position="33"/>
        <end position="169"/>
    </location>
</feature>
<dbReference type="RefSeq" id="WP_350494184.1">
    <property type="nucleotide sequence ID" value="NZ_JBCLPP010000046.1"/>
</dbReference>
<evidence type="ECO:0000256" key="2">
    <source>
        <dbReference type="SAM" id="MobiDB-lite"/>
    </source>
</evidence>
<accession>A0ABV4D021</accession>
<feature type="region of interest" description="Disordered" evidence="2">
    <location>
        <begin position="159"/>
        <end position="190"/>
    </location>
</feature>
<dbReference type="PANTHER" id="PTHR39201">
    <property type="entry name" value="EXPORTED PROTEIN-RELATED"/>
    <property type="match status" value="1"/>
</dbReference>
<dbReference type="Gene3D" id="3.40.50.360">
    <property type="match status" value="1"/>
</dbReference>
<protein>
    <submittedName>
        <fullName evidence="4">Flavodoxin</fullName>
    </submittedName>
</protein>
<dbReference type="PANTHER" id="PTHR39201:SF1">
    <property type="entry name" value="FLAVODOXIN-LIKE DOMAIN-CONTAINING PROTEIN"/>
    <property type="match status" value="1"/>
</dbReference>
<organism evidence="4 5">
    <name type="scientific">Heminiphilus faecis</name>
    <dbReference type="NCBI Taxonomy" id="2601703"/>
    <lineage>
        <taxon>Bacteria</taxon>
        <taxon>Pseudomonadati</taxon>
        <taxon>Bacteroidota</taxon>
        <taxon>Bacteroidia</taxon>
        <taxon>Bacteroidales</taxon>
        <taxon>Muribaculaceae</taxon>
        <taxon>Heminiphilus</taxon>
    </lineage>
</organism>
<sequence length="253" mass="28576">MALAVAIPFAASCSAEEPQTEQQQPFEPSGKTKTIIVYFSAEGHTKAVAEAIREETGSDIFRIEEADEYAANPYDDSDRIQNEAYNDLRPEAKTYLPEKQIAAYDTIFVGTPIWWHQPAMVVCTFLEHYDLSDKVIIPFVTFGARTYLNETMQKLYKSTPNSEHIPAQLPEDVDPDNIRQPQNDDDGIDVPTTRDVREWLERIGYGKGDNSGISSIVYDTRNDIAVYSLSGTRLNAIPENGIYVMNGRKYYSR</sequence>